<feature type="compositionally biased region" description="Basic residues" evidence="5">
    <location>
        <begin position="488"/>
        <end position="499"/>
    </location>
</feature>
<keyword evidence="3" id="KW-0520">NAD</keyword>
<dbReference type="PANTHER" id="PTHR11085">
    <property type="entry name" value="NAD-DEPENDENT PROTEIN DEACYLASE SIRTUIN-5, MITOCHONDRIAL-RELATED"/>
    <property type="match status" value="1"/>
</dbReference>
<feature type="compositionally biased region" description="Basic and acidic residues" evidence="5">
    <location>
        <begin position="391"/>
        <end position="402"/>
    </location>
</feature>
<keyword evidence="2" id="KW-0808">Transferase</keyword>
<proteinExistence type="inferred from homology"/>
<dbReference type="PROSITE" id="PS50305">
    <property type="entry name" value="SIRTUIN"/>
    <property type="match status" value="1"/>
</dbReference>
<evidence type="ECO:0000256" key="4">
    <source>
        <dbReference type="PROSITE-ProRule" id="PRU00236"/>
    </source>
</evidence>
<dbReference type="GO" id="GO:0017136">
    <property type="term" value="F:histone deacetylase activity, NAD-dependent"/>
    <property type="evidence" value="ECO:0007669"/>
    <property type="project" value="TreeGrafter"/>
</dbReference>
<feature type="domain" description="Deacetylase sirtuin-type" evidence="6">
    <location>
        <begin position="7"/>
        <end position="375"/>
    </location>
</feature>
<keyword evidence="4" id="KW-0479">Metal-binding</keyword>
<feature type="region of interest" description="Disordered" evidence="5">
    <location>
        <begin position="66"/>
        <end position="88"/>
    </location>
</feature>
<sequence>MTILKVGKDDNRQLQNVANILAAADKVVVVTGAGISTNCGIPDFRSKEGLYAMIQSSYDRAVATNPDTRSKIRPSLNQSPMSPSKANNIKGKDLFDSMLWKDPDSTSVFYTFIASLRMKIRDEVKATTPTHRFIRTLRDSQKLVRCYTQNIDGLEARNGLCTDMERGKGSRSRFSKKSLALPNGPAKKVRGGDQDGGCEVVQLHGNLDALRCTLCGKTCGWDEGGREAMLFGGKAPECLSCTLQDQSRRDRGKRGTAIGSLRPNIVLYGEEHPAADAISNITTNDLRFGPDVLLILGTSLHVHGLKVLVKEFAKAVHARTGGKGKVVFVNLTKPPESIWSGVIDYWVAMDCDQWVGSIKRHRPDVWRIQTQLQARTTKAGVSSAGKLTAKVTDRTDAEEKENVAPNARPYDTKLCPQRPKQRSPFRNKGSMCDAAGLSQSTVSGEKGLKRKRSMGTLQLPTPPPSGHRRRFCDPADGERLTPCETPSKRRKAKIVIHED</sequence>
<feature type="region of interest" description="Disordered" evidence="5">
    <location>
        <begin position="166"/>
        <end position="192"/>
    </location>
</feature>
<dbReference type="InterPro" id="IPR026590">
    <property type="entry name" value="Ssirtuin_cat_dom"/>
</dbReference>
<gene>
    <name evidence="7" type="ORF">HETSPECPRED_009933</name>
</gene>
<dbReference type="InterPro" id="IPR029035">
    <property type="entry name" value="DHS-like_NAD/FAD-binding_dom"/>
</dbReference>
<accession>A0A8H3IVX9</accession>
<evidence type="ECO:0000256" key="5">
    <source>
        <dbReference type="SAM" id="MobiDB-lite"/>
    </source>
</evidence>
<name>A0A8H3IVX9_9LECA</name>
<reference evidence="7" key="1">
    <citation type="submission" date="2021-03" db="EMBL/GenBank/DDBJ databases">
        <authorList>
            <person name="Tagirdzhanova G."/>
        </authorList>
    </citation>
    <scope>NUCLEOTIDE SEQUENCE</scope>
</reference>
<dbReference type="Pfam" id="PF02146">
    <property type="entry name" value="SIR2"/>
    <property type="match status" value="3"/>
</dbReference>
<feature type="compositionally biased region" description="Basic and acidic residues" evidence="5">
    <location>
        <begin position="471"/>
        <end position="481"/>
    </location>
</feature>
<comment type="caution">
    <text evidence="7">The sequence shown here is derived from an EMBL/GenBank/DDBJ whole genome shotgun (WGS) entry which is preliminary data.</text>
</comment>
<dbReference type="Proteomes" id="UP000664521">
    <property type="component" value="Unassembled WGS sequence"/>
</dbReference>
<keyword evidence="8" id="KW-1185">Reference proteome</keyword>
<dbReference type="GO" id="GO:0005634">
    <property type="term" value="C:nucleus"/>
    <property type="evidence" value="ECO:0007669"/>
    <property type="project" value="TreeGrafter"/>
</dbReference>
<keyword evidence="4" id="KW-0862">Zinc</keyword>
<evidence type="ECO:0000313" key="8">
    <source>
        <dbReference type="Proteomes" id="UP000664521"/>
    </source>
</evidence>
<feature type="binding site" evidence="4">
    <location>
        <position position="238"/>
    </location>
    <ligand>
        <name>Zn(2+)</name>
        <dbReference type="ChEBI" id="CHEBI:29105"/>
    </ligand>
</feature>
<feature type="binding site" evidence="4">
    <location>
        <position position="215"/>
    </location>
    <ligand>
        <name>Zn(2+)</name>
        <dbReference type="ChEBI" id="CHEBI:29105"/>
    </ligand>
</feature>
<feature type="binding site" evidence="4">
    <location>
        <position position="241"/>
    </location>
    <ligand>
        <name>Zn(2+)</name>
        <dbReference type="ChEBI" id="CHEBI:29105"/>
    </ligand>
</feature>
<evidence type="ECO:0000313" key="7">
    <source>
        <dbReference type="EMBL" id="CAF9935875.1"/>
    </source>
</evidence>
<organism evidence="7 8">
    <name type="scientific">Heterodermia speciosa</name>
    <dbReference type="NCBI Taxonomy" id="116794"/>
    <lineage>
        <taxon>Eukaryota</taxon>
        <taxon>Fungi</taxon>
        <taxon>Dikarya</taxon>
        <taxon>Ascomycota</taxon>
        <taxon>Pezizomycotina</taxon>
        <taxon>Lecanoromycetes</taxon>
        <taxon>OSLEUM clade</taxon>
        <taxon>Lecanoromycetidae</taxon>
        <taxon>Caliciales</taxon>
        <taxon>Physciaceae</taxon>
        <taxon>Heterodermia</taxon>
    </lineage>
</organism>
<feature type="compositionally biased region" description="Polar residues" evidence="5">
    <location>
        <begin position="75"/>
        <end position="87"/>
    </location>
</feature>
<dbReference type="SUPFAM" id="SSF52467">
    <property type="entry name" value="DHS-like NAD/FAD-binding domain"/>
    <property type="match status" value="1"/>
</dbReference>
<dbReference type="EMBL" id="CAJPDS010000086">
    <property type="protein sequence ID" value="CAF9935875.1"/>
    <property type="molecule type" value="Genomic_DNA"/>
</dbReference>
<evidence type="ECO:0000259" key="6">
    <source>
        <dbReference type="PROSITE" id="PS50305"/>
    </source>
</evidence>
<feature type="active site" description="Proton acceptor" evidence="4">
    <location>
        <position position="204"/>
    </location>
</feature>
<dbReference type="AlphaFoldDB" id="A0A8H3IVX9"/>
<feature type="binding site" evidence="4">
    <location>
        <position position="212"/>
    </location>
    <ligand>
        <name>Zn(2+)</name>
        <dbReference type="ChEBI" id="CHEBI:29105"/>
    </ligand>
</feature>
<feature type="region of interest" description="Disordered" evidence="5">
    <location>
        <begin position="385"/>
        <end position="499"/>
    </location>
</feature>
<dbReference type="InterPro" id="IPR050134">
    <property type="entry name" value="NAD-dep_sirtuin_deacylases"/>
</dbReference>
<dbReference type="GO" id="GO:0046872">
    <property type="term" value="F:metal ion binding"/>
    <property type="evidence" value="ECO:0007669"/>
    <property type="project" value="UniProtKB-KW"/>
</dbReference>
<evidence type="ECO:0000256" key="1">
    <source>
        <dbReference type="ARBA" id="ARBA00006924"/>
    </source>
</evidence>
<dbReference type="PANTHER" id="PTHR11085:SF8">
    <property type="entry name" value="NAD-DEPENDENT HISTONE DEACETYLASE HST3"/>
    <property type="match status" value="1"/>
</dbReference>
<evidence type="ECO:0000256" key="3">
    <source>
        <dbReference type="ARBA" id="ARBA00023027"/>
    </source>
</evidence>
<comment type="similarity">
    <text evidence="1">Belongs to the sirtuin family. Class I subfamily.</text>
</comment>
<dbReference type="GO" id="GO:0070403">
    <property type="term" value="F:NAD+ binding"/>
    <property type="evidence" value="ECO:0007669"/>
    <property type="project" value="InterPro"/>
</dbReference>
<protein>
    <recommendedName>
        <fullName evidence="6">Deacetylase sirtuin-type domain-containing protein</fullName>
    </recommendedName>
</protein>
<dbReference type="Gene3D" id="3.40.50.1220">
    <property type="entry name" value="TPP-binding domain"/>
    <property type="match status" value="1"/>
</dbReference>
<dbReference type="OrthoDB" id="2919105at2759"/>
<evidence type="ECO:0000256" key="2">
    <source>
        <dbReference type="ARBA" id="ARBA00022679"/>
    </source>
</evidence>
<dbReference type="InterPro" id="IPR003000">
    <property type="entry name" value="Sirtuin"/>
</dbReference>